<comment type="caution">
    <text evidence="11">The sequence shown here is derived from an EMBL/GenBank/DDBJ whole genome shotgun (WGS) entry which is preliminary data.</text>
</comment>
<reference evidence="12" key="1">
    <citation type="submission" date="2017-09" db="EMBL/GenBank/DDBJ databases">
        <title>FDA dAtabase for Regulatory Grade micrObial Sequences (FDA-ARGOS): Supporting development and validation of Infectious Disease Dx tests.</title>
        <authorList>
            <person name="Goldberg B."/>
            <person name="Campos J."/>
            <person name="Tallon L."/>
            <person name="Sadzewicz L."/>
            <person name="Ott S."/>
            <person name="Zhao X."/>
            <person name="Nagaraj S."/>
            <person name="Vavikolanu K."/>
            <person name="Aluvathingal J."/>
            <person name="Nadendla S."/>
            <person name="Geyer C."/>
            <person name="Sichtig H."/>
        </authorList>
    </citation>
    <scope>NUCLEOTIDE SEQUENCE [LARGE SCALE GENOMIC DNA]</scope>
    <source>
        <strain evidence="12">FDAARGOS_370</strain>
    </source>
</reference>
<keyword evidence="7" id="KW-0406">Ion transport</keyword>
<organism evidence="11 12">
    <name type="scientific">Edwardsiella tarda</name>
    <dbReference type="NCBI Taxonomy" id="636"/>
    <lineage>
        <taxon>Bacteria</taxon>
        <taxon>Pseudomonadati</taxon>
        <taxon>Pseudomonadota</taxon>
        <taxon>Gammaproteobacteria</taxon>
        <taxon>Enterobacterales</taxon>
        <taxon>Hafniaceae</taxon>
        <taxon>Edwardsiella</taxon>
    </lineage>
</organism>
<dbReference type="SUPFAM" id="SSF50182">
    <property type="entry name" value="Sm-like ribonucleoproteins"/>
    <property type="match status" value="1"/>
</dbReference>
<dbReference type="InterPro" id="IPR010920">
    <property type="entry name" value="LSM_dom_sf"/>
</dbReference>
<dbReference type="OrthoDB" id="9780668at2"/>
<keyword evidence="6 7" id="KW-0472">Membrane</keyword>
<comment type="function">
    <text evidence="7">Mechanosensitive channel that participates in the regulation of osmotic pressure changes within the cell, opening in response to stretch forces in the membrane lipid bilayer, without the need for other proteins. Contributes to normal resistance to hypoosmotic shock. Forms an ion channel of 1.0 nanosiemens conductance with a slight preference for anions.</text>
</comment>
<feature type="transmembrane region" description="Helical" evidence="7">
    <location>
        <begin position="304"/>
        <end position="321"/>
    </location>
</feature>
<evidence type="ECO:0000256" key="5">
    <source>
        <dbReference type="ARBA" id="ARBA00022989"/>
    </source>
</evidence>
<dbReference type="Gene3D" id="2.30.30.60">
    <property type="match status" value="1"/>
</dbReference>
<sequence length="553" mass="61855">MPALLRLTLPLLAWLYCGLLYAAEPRLDPDPAQEARTVTILQQPVVMLQAKFGLDTPEERVKQTAQHLRAITPDDLRHPIQITAATRYGQPVRLFSIQGKPLLLLAQQDLDIGDDLTLDQAAERVQRRLEQLRSALIEQRSPHALMIAGAKLAGGTALLVGLLWLSRRLQKRLRSHFAIQIIQHRGWIPYKLRTYLGHIERRISTMLLIVVCSIASYIWLIWALKLFPMTRYWSYTLNHSSLAEASLLLQALWDVMPNLLVLLAIFILTLLIQRMLRLLFLRVETGRLKLPGLYPDTVGATRRLLSVIIWLFALSLAYPFFPGADTLAFKGVSVFFGLMITLGSAGLVSHVMSGLVLIYSRALHQGDYVRIGEYDGFVSDIGILATKLKTREGYDVTIPNAVVASGKIINLSTHARQGGIIITTSVTIGYDVPWRQVQAMLTLAVQRTEGILHEEALRIRQTELQDWYVSYELQTEIAAGEAPAQVKSTLHGHILDVFNQFGVQIMSPHFVMQPKEAVWVKPESWFSAPAHPPNAATADEVGSAEKSSATNRP</sequence>
<dbReference type="RefSeq" id="WP_097364134.1">
    <property type="nucleotide sequence ID" value="NZ_CP023706.1"/>
</dbReference>
<keyword evidence="7" id="KW-0407">Ion channel</keyword>
<dbReference type="EMBL" id="PDDV01000013">
    <property type="protein sequence ID" value="PEH73671.1"/>
    <property type="molecule type" value="Genomic_DNA"/>
</dbReference>
<gene>
    <name evidence="11" type="ORF">CRM76_17905</name>
</gene>
<dbReference type="Proteomes" id="UP000219788">
    <property type="component" value="Unassembled WGS sequence"/>
</dbReference>
<dbReference type="InterPro" id="IPR023408">
    <property type="entry name" value="MscS_beta-dom_sf"/>
</dbReference>
<feature type="domain" description="Mechanosensitive ion channel MscS C-terminal" evidence="10">
    <location>
        <begin position="422"/>
        <end position="505"/>
    </location>
</feature>
<keyword evidence="3" id="KW-1003">Cell membrane</keyword>
<comment type="similarity">
    <text evidence="2 7">Belongs to the MscS (TC 1.A.23) family.</text>
</comment>
<comment type="subunit">
    <text evidence="7">Homoheptamer.</text>
</comment>
<dbReference type="AlphaFoldDB" id="A0A2A7U5W1"/>
<keyword evidence="5 7" id="KW-1133">Transmembrane helix</keyword>
<dbReference type="Pfam" id="PF21082">
    <property type="entry name" value="MS_channel_3rd"/>
    <property type="match status" value="1"/>
</dbReference>
<comment type="subcellular location">
    <subcellularLocation>
        <location evidence="7">Cell inner membrane</location>
        <topology evidence="7">Multi-pass membrane protein</topology>
    </subcellularLocation>
    <subcellularLocation>
        <location evidence="1">Cell membrane</location>
        <topology evidence="1">Multi-pass membrane protein</topology>
    </subcellularLocation>
</comment>
<evidence type="ECO:0000256" key="6">
    <source>
        <dbReference type="ARBA" id="ARBA00023136"/>
    </source>
</evidence>
<feature type="transmembrane region" description="Helical" evidence="7">
    <location>
        <begin position="144"/>
        <end position="165"/>
    </location>
</feature>
<keyword evidence="7" id="KW-0813">Transport</keyword>
<evidence type="ECO:0000256" key="2">
    <source>
        <dbReference type="ARBA" id="ARBA00008017"/>
    </source>
</evidence>
<comment type="caution">
    <text evidence="7">Lacks conserved residue(s) required for the propagation of feature annotation.</text>
</comment>
<dbReference type="InterPro" id="IPR049278">
    <property type="entry name" value="MS_channel_C"/>
</dbReference>
<evidence type="ECO:0000256" key="7">
    <source>
        <dbReference type="RuleBase" id="RU369025"/>
    </source>
</evidence>
<feature type="domain" description="Mechanosensitive ion channel MscS" evidence="9">
    <location>
        <begin position="347"/>
        <end position="412"/>
    </location>
</feature>
<keyword evidence="4 7" id="KW-0812">Transmembrane</keyword>
<name>A0A2A7U5W1_EDWTA</name>
<dbReference type="PANTHER" id="PTHR30221:SF18">
    <property type="entry name" value="SLL0590 PROTEIN"/>
    <property type="match status" value="1"/>
</dbReference>
<evidence type="ECO:0000259" key="9">
    <source>
        <dbReference type="Pfam" id="PF00924"/>
    </source>
</evidence>
<feature type="transmembrane region" description="Helical" evidence="7">
    <location>
        <begin position="333"/>
        <end position="360"/>
    </location>
</feature>
<proteinExistence type="inferred from homology"/>
<dbReference type="InterPro" id="IPR011066">
    <property type="entry name" value="MscS_channel_C_sf"/>
</dbReference>
<dbReference type="GO" id="GO:0008381">
    <property type="term" value="F:mechanosensitive monoatomic ion channel activity"/>
    <property type="evidence" value="ECO:0007669"/>
    <property type="project" value="InterPro"/>
</dbReference>
<dbReference type="Gene3D" id="3.30.70.100">
    <property type="match status" value="1"/>
</dbReference>
<keyword evidence="7" id="KW-0997">Cell inner membrane</keyword>
<accession>A0A2A7U5W1</accession>
<dbReference type="InterPro" id="IPR045275">
    <property type="entry name" value="MscS_archaea/bacteria_type"/>
</dbReference>
<dbReference type="Pfam" id="PF00924">
    <property type="entry name" value="MS_channel_2nd"/>
    <property type="match status" value="1"/>
</dbReference>
<protein>
    <recommendedName>
        <fullName evidence="7">Small-conductance mechanosensitive channel</fullName>
    </recommendedName>
</protein>
<dbReference type="STRING" id="636.AAW15_13240"/>
<dbReference type="InterPro" id="IPR006685">
    <property type="entry name" value="MscS_channel_2nd"/>
</dbReference>
<dbReference type="PANTHER" id="PTHR30221">
    <property type="entry name" value="SMALL-CONDUCTANCE MECHANOSENSITIVE CHANNEL"/>
    <property type="match status" value="1"/>
</dbReference>
<evidence type="ECO:0000313" key="12">
    <source>
        <dbReference type="Proteomes" id="UP000219788"/>
    </source>
</evidence>
<dbReference type="SUPFAM" id="SSF82689">
    <property type="entry name" value="Mechanosensitive channel protein MscS (YggB), C-terminal domain"/>
    <property type="match status" value="1"/>
</dbReference>
<feature type="transmembrane region" description="Helical" evidence="7">
    <location>
        <begin position="206"/>
        <end position="227"/>
    </location>
</feature>
<evidence type="ECO:0000256" key="8">
    <source>
        <dbReference type="SAM" id="MobiDB-lite"/>
    </source>
</evidence>
<evidence type="ECO:0000259" key="10">
    <source>
        <dbReference type="Pfam" id="PF21082"/>
    </source>
</evidence>
<feature type="region of interest" description="Disordered" evidence="8">
    <location>
        <begin position="529"/>
        <end position="553"/>
    </location>
</feature>
<evidence type="ECO:0000313" key="11">
    <source>
        <dbReference type="EMBL" id="PEH73671.1"/>
    </source>
</evidence>
<feature type="transmembrane region" description="Helical" evidence="7">
    <location>
        <begin position="247"/>
        <end position="272"/>
    </location>
</feature>
<evidence type="ECO:0000256" key="3">
    <source>
        <dbReference type="ARBA" id="ARBA00022475"/>
    </source>
</evidence>
<evidence type="ECO:0000256" key="4">
    <source>
        <dbReference type="ARBA" id="ARBA00022692"/>
    </source>
</evidence>
<dbReference type="GO" id="GO:0005886">
    <property type="term" value="C:plasma membrane"/>
    <property type="evidence" value="ECO:0007669"/>
    <property type="project" value="UniProtKB-SubCell"/>
</dbReference>
<evidence type="ECO:0000256" key="1">
    <source>
        <dbReference type="ARBA" id="ARBA00004651"/>
    </source>
</evidence>